<dbReference type="InterPro" id="IPR000277">
    <property type="entry name" value="Cys/Met-Metab_PyrdxlP-dep_enz"/>
</dbReference>
<evidence type="ECO:0000256" key="3">
    <source>
        <dbReference type="ARBA" id="ARBA00022679"/>
    </source>
</evidence>
<dbReference type="PANTHER" id="PTHR43797:SF2">
    <property type="entry name" value="HOMOCYSTEINE_CYSTEINE SYNTHASE"/>
    <property type="match status" value="1"/>
</dbReference>
<dbReference type="GO" id="GO:0071269">
    <property type="term" value="P:L-homocysteine biosynthetic process"/>
    <property type="evidence" value="ECO:0007669"/>
    <property type="project" value="TreeGrafter"/>
</dbReference>
<dbReference type="InterPro" id="IPR015422">
    <property type="entry name" value="PyrdxlP-dep_Trfase_small"/>
</dbReference>
<keyword evidence="10" id="KW-1185">Reference proteome</keyword>
<feature type="modified residue" description="N6-(pyridoxal phosphate)lysine" evidence="7">
    <location>
        <position position="212"/>
    </location>
</feature>
<comment type="subunit">
    <text evidence="2">Homotetramer.</text>
</comment>
<dbReference type="RefSeq" id="WP_068723292.1">
    <property type="nucleotide sequence ID" value="NZ_LSKU01000001.1"/>
</dbReference>
<evidence type="ECO:0000256" key="7">
    <source>
        <dbReference type="PIRSR" id="PIRSR001434-2"/>
    </source>
</evidence>
<gene>
    <name evidence="9" type="ORF">U473_03300</name>
</gene>
<comment type="similarity">
    <text evidence="5">Belongs to the trans-sulfuration enzymes family. MetZ subfamily.</text>
</comment>
<dbReference type="GO" id="GO:0030170">
    <property type="term" value="F:pyridoxal phosphate binding"/>
    <property type="evidence" value="ECO:0007669"/>
    <property type="project" value="InterPro"/>
</dbReference>
<dbReference type="GO" id="GO:0003961">
    <property type="term" value="F:O-acetylhomoserine aminocarboxypropyltransferase activity"/>
    <property type="evidence" value="ECO:0007669"/>
    <property type="project" value="TreeGrafter"/>
</dbReference>
<dbReference type="PANTHER" id="PTHR43797">
    <property type="entry name" value="HOMOCYSTEINE/CYSTEINE SYNTHASE"/>
    <property type="match status" value="1"/>
</dbReference>
<dbReference type="Proteomes" id="UP000070352">
    <property type="component" value="Unassembled WGS sequence"/>
</dbReference>
<reference evidence="9 10" key="1">
    <citation type="submission" date="2016-02" db="EMBL/GenBank/DDBJ databases">
        <title>Draft Genome for Tepidibacillus decaturensis nov. sp. Strain Z9, an Anaerobic, Moderately Thermophilic and Heterotrophic Bacterium from Deep Subsurface of the Illinois Basin, USA.</title>
        <authorList>
            <person name="Dong Y."/>
            <person name="Chang J.Y."/>
            <person name="Sanford R."/>
            <person name="Fouke B.W."/>
        </authorList>
    </citation>
    <scope>NUCLEOTIDE SEQUENCE [LARGE SCALE GENOMIC DNA]</scope>
    <source>
        <strain evidence="9 10">Z9</strain>
    </source>
</reference>
<evidence type="ECO:0000313" key="9">
    <source>
        <dbReference type="EMBL" id="KXG43155.1"/>
    </source>
</evidence>
<dbReference type="Gene3D" id="3.90.1150.10">
    <property type="entry name" value="Aspartate Aminotransferase, domain 1"/>
    <property type="match status" value="1"/>
</dbReference>
<dbReference type="STRING" id="1413211.U473_03300"/>
<name>A0A135L2E7_9BACI</name>
<dbReference type="GO" id="GO:0005737">
    <property type="term" value="C:cytoplasm"/>
    <property type="evidence" value="ECO:0007669"/>
    <property type="project" value="TreeGrafter"/>
</dbReference>
<comment type="cofactor">
    <cofactor evidence="1 8">
        <name>pyridoxal 5'-phosphate</name>
        <dbReference type="ChEBI" id="CHEBI:597326"/>
    </cofactor>
</comment>
<dbReference type="FunFam" id="3.90.1150.10:FF:000033">
    <property type="entry name" value="Cystathionine gamma-synthase"/>
    <property type="match status" value="1"/>
</dbReference>
<dbReference type="EMBL" id="LSKU01000001">
    <property type="protein sequence ID" value="KXG43155.1"/>
    <property type="molecule type" value="Genomic_DNA"/>
</dbReference>
<keyword evidence="4 7" id="KW-0663">Pyridoxal phosphate</keyword>
<dbReference type="AlphaFoldDB" id="A0A135L2E7"/>
<organism evidence="9 10">
    <name type="scientific">Tepidibacillus decaturensis</name>
    <dbReference type="NCBI Taxonomy" id="1413211"/>
    <lineage>
        <taxon>Bacteria</taxon>
        <taxon>Bacillati</taxon>
        <taxon>Bacillota</taxon>
        <taxon>Bacilli</taxon>
        <taxon>Bacillales</taxon>
        <taxon>Bacillaceae</taxon>
        <taxon>Tepidibacillus</taxon>
    </lineage>
</organism>
<keyword evidence="3 9" id="KW-0808">Transferase</keyword>
<dbReference type="SUPFAM" id="SSF53383">
    <property type="entry name" value="PLP-dependent transferases"/>
    <property type="match status" value="1"/>
</dbReference>
<dbReference type="FunFam" id="3.40.640.10:FF:000035">
    <property type="entry name" value="O-succinylhomoserine sulfhydrylase"/>
    <property type="match status" value="1"/>
</dbReference>
<dbReference type="Gene3D" id="3.40.640.10">
    <property type="entry name" value="Type I PLP-dependent aspartate aminotransferase-like (Major domain)"/>
    <property type="match status" value="1"/>
</dbReference>
<dbReference type="GO" id="GO:0006535">
    <property type="term" value="P:cysteine biosynthetic process from serine"/>
    <property type="evidence" value="ECO:0007669"/>
    <property type="project" value="TreeGrafter"/>
</dbReference>
<evidence type="ECO:0000313" key="10">
    <source>
        <dbReference type="Proteomes" id="UP000070352"/>
    </source>
</evidence>
<dbReference type="NCBIfam" id="TIGR01326">
    <property type="entry name" value="OAH_OAS_sulfhy"/>
    <property type="match status" value="1"/>
</dbReference>
<accession>A0A135L2E7</accession>
<dbReference type="InterPro" id="IPR015424">
    <property type="entry name" value="PyrdxlP-dep_Trfase"/>
</dbReference>
<evidence type="ECO:0000256" key="2">
    <source>
        <dbReference type="ARBA" id="ARBA00011881"/>
    </source>
</evidence>
<dbReference type="InterPro" id="IPR054542">
    <property type="entry name" value="Cys_met_metab_PP"/>
</dbReference>
<sequence>MTELRKEEKGLATLAIHGGYTASKHLGATNVPIYQTAAYQFENSEHSAALFNMEQEGNIYSRISNPTTDLLEQRLAALEGGVGALVTASGQSAALLSILNIAETGDEIIASKNLYGGTITLFTYTLQRLGITIHFVDQNDLDQWQKHVNERTKAFYIESISNPSLDVPDIEELANLAHQNGVPLIVDNTFATPVLLRPFEFGADLVIHSTTKYIGGHGNTIGGVVVDSGKFPWDNGKFKRLSDPDPAYHGLSYIEHVGEQAYITKLKAQLNRDIGATMAPFNAFLLIQGLETLSLRMERHSTNALAVANFLSQHPQVEWVNYPGLENHSTYTLAKKYLDHGQGGILTFGVKGGYEAAKRFIDKVQLFTHAANVGDVRSLVIHPSSSTHHQLTNEQKIAAGVSDDLVRVSVGIEDINDLLADLEQALAE</sequence>
<dbReference type="GO" id="GO:0004124">
    <property type="term" value="F:cysteine synthase activity"/>
    <property type="evidence" value="ECO:0007669"/>
    <property type="project" value="TreeGrafter"/>
</dbReference>
<proteinExistence type="inferred from homology"/>
<dbReference type="PIRSF" id="PIRSF001434">
    <property type="entry name" value="CGS"/>
    <property type="match status" value="1"/>
</dbReference>
<evidence type="ECO:0000256" key="4">
    <source>
        <dbReference type="ARBA" id="ARBA00022898"/>
    </source>
</evidence>
<dbReference type="GO" id="GO:0019346">
    <property type="term" value="P:transsulfuration"/>
    <property type="evidence" value="ECO:0007669"/>
    <property type="project" value="InterPro"/>
</dbReference>
<dbReference type="InterPro" id="IPR006235">
    <property type="entry name" value="OAc-hSer/O-AcSer_sulfhydrylase"/>
</dbReference>
<protein>
    <recommendedName>
        <fullName evidence="6">O-succinylhomoserine sulfhydrylase</fullName>
    </recommendedName>
</protein>
<comment type="caution">
    <text evidence="9">The sequence shown here is derived from an EMBL/GenBank/DDBJ whole genome shotgun (WGS) entry which is preliminary data.</text>
</comment>
<dbReference type="CDD" id="cd00614">
    <property type="entry name" value="CGS_like"/>
    <property type="match status" value="1"/>
</dbReference>
<dbReference type="InterPro" id="IPR015421">
    <property type="entry name" value="PyrdxlP-dep_Trfase_major"/>
</dbReference>
<evidence type="ECO:0000256" key="1">
    <source>
        <dbReference type="ARBA" id="ARBA00001933"/>
    </source>
</evidence>
<dbReference type="OrthoDB" id="9803887at2"/>
<dbReference type="Pfam" id="PF01053">
    <property type="entry name" value="Cys_Met_Meta_PP"/>
    <property type="match status" value="1"/>
</dbReference>
<evidence type="ECO:0000256" key="8">
    <source>
        <dbReference type="RuleBase" id="RU362118"/>
    </source>
</evidence>
<evidence type="ECO:0000256" key="6">
    <source>
        <dbReference type="ARBA" id="ARBA00071157"/>
    </source>
</evidence>
<dbReference type="PROSITE" id="PS00868">
    <property type="entry name" value="CYS_MET_METAB_PP"/>
    <property type="match status" value="1"/>
</dbReference>
<evidence type="ECO:0000256" key="5">
    <source>
        <dbReference type="ARBA" id="ARBA00060995"/>
    </source>
</evidence>